<feature type="transmembrane region" description="Helical" evidence="1">
    <location>
        <begin position="12"/>
        <end position="33"/>
    </location>
</feature>
<sequence length="298" mass="33878">MKHKFNPSNHIVINSFFTNCRTFIVSCIFYTLVFQCQNCQCIPDYCPQTSVPRSLCPCDGMQTPCSRATTALQTVFSGAVNVHQQQQQPFVLSQAPFMKYFLIQQPVQPVLTQIPGQLIVENQQQQQQQMFMQTLSSLQQQILPQQVRIGGGMQRPSLLSPVYIIRTIEQPGQMLRQVQQIPESMISSQYMSTVQQVPIQQTQMMVVPSVQQTIPQTQQFILPLQVPMQTITLQVPVTMAEHCTPRINVCPVGLPSVHAVTECDNVTDTTATRCITIEEARRLYTCLPHFNFDKLWDN</sequence>
<gene>
    <name evidence="2" type="ORF">WBA_LOCUS6475</name>
</gene>
<keyword evidence="1" id="KW-0812">Transmembrane</keyword>
<dbReference type="EMBL" id="UYWW01003880">
    <property type="protein sequence ID" value="VDM13089.1"/>
    <property type="molecule type" value="Genomic_DNA"/>
</dbReference>
<evidence type="ECO:0000313" key="2">
    <source>
        <dbReference type="EMBL" id="VDM13089.1"/>
    </source>
</evidence>
<keyword evidence="3" id="KW-1185">Reference proteome</keyword>
<reference evidence="2 3" key="1">
    <citation type="submission" date="2018-11" db="EMBL/GenBank/DDBJ databases">
        <authorList>
            <consortium name="Pathogen Informatics"/>
        </authorList>
    </citation>
    <scope>NUCLEOTIDE SEQUENCE [LARGE SCALE GENOMIC DNA]</scope>
</reference>
<proteinExistence type="predicted"/>
<evidence type="ECO:0000313" key="3">
    <source>
        <dbReference type="Proteomes" id="UP000270924"/>
    </source>
</evidence>
<dbReference type="AlphaFoldDB" id="A0A3P7EAQ2"/>
<keyword evidence="1" id="KW-1133">Transmembrane helix</keyword>
<dbReference type="OMA" id="TMAEHCT"/>
<dbReference type="Proteomes" id="UP000270924">
    <property type="component" value="Unassembled WGS sequence"/>
</dbReference>
<organism evidence="2 3">
    <name type="scientific">Wuchereria bancrofti</name>
    <dbReference type="NCBI Taxonomy" id="6293"/>
    <lineage>
        <taxon>Eukaryota</taxon>
        <taxon>Metazoa</taxon>
        <taxon>Ecdysozoa</taxon>
        <taxon>Nematoda</taxon>
        <taxon>Chromadorea</taxon>
        <taxon>Rhabditida</taxon>
        <taxon>Spirurina</taxon>
        <taxon>Spiruromorpha</taxon>
        <taxon>Filarioidea</taxon>
        <taxon>Onchocercidae</taxon>
        <taxon>Wuchereria</taxon>
    </lineage>
</organism>
<keyword evidence="1" id="KW-0472">Membrane</keyword>
<name>A0A3P7EAQ2_WUCBA</name>
<dbReference type="OrthoDB" id="5852567at2759"/>
<protein>
    <submittedName>
        <fullName evidence="2">Uncharacterized protein</fullName>
    </submittedName>
</protein>
<dbReference type="InParanoid" id="A0A3P7EAQ2"/>
<accession>A0A3P7EAQ2</accession>
<evidence type="ECO:0000256" key="1">
    <source>
        <dbReference type="SAM" id="Phobius"/>
    </source>
</evidence>